<keyword evidence="1 6" id="KW-0560">Oxidoreductase</keyword>
<dbReference type="RefSeq" id="WP_164696809.1">
    <property type="nucleotide sequence ID" value="NZ_JAAIKB010000011.1"/>
</dbReference>
<feature type="binding site" evidence="3">
    <location>
        <position position="98"/>
    </location>
    <ligand>
        <name>NAD(+)</name>
        <dbReference type="ChEBI" id="CHEBI:57540"/>
    </ligand>
</feature>
<feature type="binding site" evidence="3">
    <location>
        <position position="120"/>
    </location>
    <ligand>
        <name>NAD(+)</name>
        <dbReference type="ChEBI" id="CHEBI:57540"/>
    </ligand>
</feature>
<dbReference type="Gene3D" id="3.40.50.720">
    <property type="entry name" value="NAD(P)-binding Rossmann-like Domain"/>
    <property type="match status" value="1"/>
</dbReference>
<accession>A0A6M1LR62</accession>
<reference evidence="6 7" key="1">
    <citation type="submission" date="2020-02" db="EMBL/GenBank/DDBJ databases">
        <authorList>
            <person name="Kim H.M."/>
            <person name="Jeon C.O."/>
        </authorList>
    </citation>
    <scope>NUCLEOTIDE SEQUENCE [LARGE SCALE GENOMIC DNA]</scope>
    <source>
        <strain evidence="6 7">PeD5</strain>
    </source>
</reference>
<evidence type="ECO:0000256" key="1">
    <source>
        <dbReference type="ARBA" id="ARBA00023002"/>
    </source>
</evidence>
<dbReference type="PANTHER" id="PTHR48075">
    <property type="entry name" value="3-HYDROXYACYL-COA DEHYDROGENASE FAMILY PROTEIN"/>
    <property type="match status" value="1"/>
</dbReference>
<feature type="site" description="Important for catalytic activity" evidence="2">
    <location>
        <position position="141"/>
    </location>
</feature>
<evidence type="ECO:0000313" key="7">
    <source>
        <dbReference type="Proteomes" id="UP000475385"/>
    </source>
</evidence>
<dbReference type="NCBIfam" id="NF005715">
    <property type="entry name" value="PRK07530.1"/>
    <property type="match status" value="1"/>
</dbReference>
<dbReference type="Proteomes" id="UP000475385">
    <property type="component" value="Unassembled WGS sequence"/>
</dbReference>
<dbReference type="NCBIfam" id="NF004474">
    <property type="entry name" value="PRK05808.1"/>
    <property type="match status" value="1"/>
</dbReference>
<feature type="binding site" evidence="3">
    <location>
        <position position="144"/>
    </location>
    <ligand>
        <name>NAD(+)</name>
        <dbReference type="ChEBI" id="CHEBI:57540"/>
    </ligand>
</feature>
<dbReference type="InterPro" id="IPR013328">
    <property type="entry name" value="6PGD_dom2"/>
</dbReference>
<feature type="binding site" evidence="3">
    <location>
        <position position="275"/>
    </location>
    <ligand>
        <name>NAD(+)</name>
        <dbReference type="ChEBI" id="CHEBI:57540"/>
    </ligand>
</feature>
<reference evidence="6 7" key="2">
    <citation type="submission" date="2020-03" db="EMBL/GenBank/DDBJ databases">
        <title>Roseomonas stagni sp. nov., isolated from pond water in Japan.</title>
        <authorList>
            <person name="Furuhata K."/>
            <person name="Miyamoto H."/>
            <person name="Goto K."/>
        </authorList>
    </citation>
    <scope>NUCLEOTIDE SEQUENCE [LARGE SCALE GENOMIC DNA]</scope>
    <source>
        <strain evidence="6 7">PeD5</strain>
    </source>
</reference>
<evidence type="ECO:0000256" key="2">
    <source>
        <dbReference type="PIRSR" id="PIRSR000105-1"/>
    </source>
</evidence>
<feature type="domain" description="3-hydroxyacyl-CoA dehydrogenase C-terminal" evidence="4">
    <location>
        <begin position="188"/>
        <end position="283"/>
    </location>
</feature>
<dbReference type="EC" id="1.1.1.157" evidence="6"/>
<dbReference type="InterPro" id="IPR036291">
    <property type="entry name" value="NAD(P)-bd_dom_sf"/>
</dbReference>
<feature type="domain" description="3-hydroxyacyl-CoA dehydrogenase NAD binding" evidence="5">
    <location>
        <begin position="6"/>
        <end position="183"/>
    </location>
</feature>
<organism evidence="6 7">
    <name type="scientific">Falsiroseomonas algicola</name>
    <dbReference type="NCBI Taxonomy" id="2716930"/>
    <lineage>
        <taxon>Bacteria</taxon>
        <taxon>Pseudomonadati</taxon>
        <taxon>Pseudomonadota</taxon>
        <taxon>Alphaproteobacteria</taxon>
        <taxon>Acetobacterales</taxon>
        <taxon>Roseomonadaceae</taxon>
        <taxon>Falsiroseomonas</taxon>
    </lineage>
</organism>
<dbReference type="InterPro" id="IPR006176">
    <property type="entry name" value="3-OHacyl-CoA_DH_NAD-bd"/>
</dbReference>
<dbReference type="PANTHER" id="PTHR48075:SF5">
    <property type="entry name" value="3-HYDROXYBUTYRYL-COA DEHYDROGENASE"/>
    <property type="match status" value="1"/>
</dbReference>
<dbReference type="PIRSF" id="PIRSF000105">
    <property type="entry name" value="HCDH"/>
    <property type="match status" value="1"/>
</dbReference>
<name>A0A6M1LR62_9PROT</name>
<dbReference type="InterPro" id="IPR022694">
    <property type="entry name" value="3-OHacyl-CoA_DH"/>
</dbReference>
<dbReference type="EMBL" id="JAAIKB010000011">
    <property type="protein sequence ID" value="NGM22896.1"/>
    <property type="molecule type" value="Genomic_DNA"/>
</dbReference>
<dbReference type="Pfam" id="PF02737">
    <property type="entry name" value="3HCDH_N"/>
    <property type="match status" value="1"/>
</dbReference>
<dbReference type="FunFam" id="3.40.50.720:FF:000009">
    <property type="entry name" value="Fatty oxidation complex, alpha subunit"/>
    <property type="match status" value="1"/>
</dbReference>
<dbReference type="Gene3D" id="1.10.1040.10">
    <property type="entry name" value="N-(1-d-carboxylethyl)-l-norvaline Dehydrogenase, domain 2"/>
    <property type="match status" value="1"/>
</dbReference>
<dbReference type="GO" id="GO:0006631">
    <property type="term" value="P:fatty acid metabolic process"/>
    <property type="evidence" value="ECO:0007669"/>
    <property type="project" value="InterPro"/>
</dbReference>
<keyword evidence="7" id="KW-1185">Reference proteome</keyword>
<sequence>MATIQKLGVIGAGQMGNGIAHVAAQAGIEVVMLDVAEAALAKAVATITKNMDRQVQKGTLAAADKDAALARIATTTDYARFAECDLVIEAATEREDLKLKIFATLTPHLRADALVASNTSSIPITRLAAATDRPGRFVGMHFFNPVPMMKLVEVIRGLATEEATVQAVAALAERMGKTVAYAADYPAFIVNRILLPMINEACVALQEGVGDIVSIDTGMKLGCNHPMGPLELADFIGLDTCLAVMEVLHAGMGDSKYRPSPLLRKYVEAGWLGRKSGKGFYDYSVTPPKPTR</sequence>
<evidence type="ECO:0000256" key="3">
    <source>
        <dbReference type="PIRSR" id="PIRSR000105-2"/>
    </source>
</evidence>
<dbReference type="InterPro" id="IPR006108">
    <property type="entry name" value="3HC_DH_C"/>
</dbReference>
<protein>
    <submittedName>
        <fullName evidence="6">3-hydroxybutyryl-CoA dehydrogenase</fullName>
        <ecNumber evidence="6">1.1.1.157</ecNumber>
    </submittedName>
</protein>
<dbReference type="SUPFAM" id="SSF48179">
    <property type="entry name" value="6-phosphogluconate dehydrogenase C-terminal domain-like"/>
    <property type="match status" value="1"/>
</dbReference>
<keyword evidence="3" id="KW-0520">NAD</keyword>
<feature type="binding site" evidence="3">
    <location>
        <position position="93"/>
    </location>
    <ligand>
        <name>NAD(+)</name>
        <dbReference type="ChEBI" id="CHEBI:57540"/>
    </ligand>
</feature>
<evidence type="ECO:0000313" key="6">
    <source>
        <dbReference type="EMBL" id="NGM22896.1"/>
    </source>
</evidence>
<dbReference type="InterPro" id="IPR008927">
    <property type="entry name" value="6-PGluconate_DH-like_C_sf"/>
</dbReference>
<dbReference type="GO" id="GO:0070403">
    <property type="term" value="F:NAD+ binding"/>
    <property type="evidence" value="ECO:0007669"/>
    <property type="project" value="InterPro"/>
</dbReference>
<dbReference type="SUPFAM" id="SSF51735">
    <property type="entry name" value="NAD(P)-binding Rossmann-fold domains"/>
    <property type="match status" value="1"/>
</dbReference>
<feature type="binding site" evidence="3">
    <location>
        <begin position="11"/>
        <end position="16"/>
    </location>
    <ligand>
        <name>NAD(+)</name>
        <dbReference type="ChEBI" id="CHEBI:57540"/>
    </ligand>
</feature>
<dbReference type="AlphaFoldDB" id="A0A6M1LR62"/>
<evidence type="ECO:0000259" key="5">
    <source>
        <dbReference type="Pfam" id="PF02737"/>
    </source>
</evidence>
<dbReference type="GO" id="GO:0008691">
    <property type="term" value="F:3-hydroxybutyryl-CoA dehydrogenase activity"/>
    <property type="evidence" value="ECO:0007669"/>
    <property type="project" value="UniProtKB-EC"/>
</dbReference>
<comment type="caution">
    <text evidence="6">The sequence shown here is derived from an EMBL/GenBank/DDBJ whole genome shotgun (WGS) entry which is preliminary data.</text>
</comment>
<dbReference type="Pfam" id="PF00725">
    <property type="entry name" value="3HCDH"/>
    <property type="match status" value="1"/>
</dbReference>
<proteinExistence type="predicted"/>
<gene>
    <name evidence="6" type="ORF">G3576_22985</name>
</gene>
<evidence type="ECO:0000259" key="4">
    <source>
        <dbReference type="Pfam" id="PF00725"/>
    </source>
</evidence>
<feature type="binding site" evidence="3">
    <location>
        <position position="34"/>
    </location>
    <ligand>
        <name>NAD(+)</name>
        <dbReference type="ChEBI" id="CHEBI:57540"/>
    </ligand>
</feature>